<accession>A0A8D8PPN0</accession>
<dbReference type="GO" id="GO:0102193">
    <property type="term" value="F:protein-ribulosamine 3-kinase activity"/>
    <property type="evidence" value="ECO:0007669"/>
    <property type="project" value="UniProtKB-EC"/>
</dbReference>
<dbReference type="Gene3D" id="3.90.1200.10">
    <property type="match status" value="1"/>
</dbReference>
<organism evidence="3">
    <name type="scientific">Cacopsylla melanoneura</name>
    <dbReference type="NCBI Taxonomy" id="428564"/>
    <lineage>
        <taxon>Eukaryota</taxon>
        <taxon>Metazoa</taxon>
        <taxon>Ecdysozoa</taxon>
        <taxon>Arthropoda</taxon>
        <taxon>Hexapoda</taxon>
        <taxon>Insecta</taxon>
        <taxon>Pterygota</taxon>
        <taxon>Neoptera</taxon>
        <taxon>Paraneoptera</taxon>
        <taxon>Hemiptera</taxon>
        <taxon>Sternorrhyncha</taxon>
        <taxon>Psylloidea</taxon>
        <taxon>Psyllidae</taxon>
        <taxon>Psyllinae</taxon>
        <taxon>Cacopsylla</taxon>
    </lineage>
</organism>
<reference evidence="3" key="1">
    <citation type="submission" date="2021-05" db="EMBL/GenBank/DDBJ databases">
        <authorList>
            <person name="Alioto T."/>
            <person name="Alioto T."/>
            <person name="Gomez Garrido J."/>
        </authorList>
    </citation>
    <scope>NUCLEOTIDE SEQUENCE</scope>
</reference>
<dbReference type="AlphaFoldDB" id="A0A8D8PPN0"/>
<protein>
    <recommendedName>
        <fullName evidence="1">protein-ribulosamine 3-kinase</fullName>
        <ecNumber evidence="1">2.7.1.172</ecNumber>
    </recommendedName>
</protein>
<name>A0A8D8PPN0_9HEMI</name>
<dbReference type="PANTHER" id="PTHR12149">
    <property type="entry name" value="FRUCTOSAMINE 3 KINASE-RELATED PROTEIN"/>
    <property type="match status" value="1"/>
</dbReference>
<dbReference type="InterPro" id="IPR016477">
    <property type="entry name" value="Fructo-/Ketosamine-3-kinase"/>
</dbReference>
<dbReference type="Pfam" id="PF03881">
    <property type="entry name" value="Fructosamin_kin"/>
    <property type="match status" value="1"/>
</dbReference>
<comment type="catalytic activity">
    <reaction evidence="2">
        <text>N(6)-D-ribulosyl-L-lysyl-[protein] + ATP = N(6)-(3-O-phospho-D-ribulosyl)-L-lysyl-[protein] + ADP + H(+)</text>
        <dbReference type="Rhea" id="RHEA:48432"/>
        <dbReference type="Rhea" id="RHEA-COMP:12103"/>
        <dbReference type="Rhea" id="RHEA-COMP:12104"/>
        <dbReference type="ChEBI" id="CHEBI:15378"/>
        <dbReference type="ChEBI" id="CHEBI:30616"/>
        <dbReference type="ChEBI" id="CHEBI:90418"/>
        <dbReference type="ChEBI" id="CHEBI:90420"/>
        <dbReference type="ChEBI" id="CHEBI:456216"/>
        <dbReference type="EC" id="2.7.1.172"/>
    </reaction>
    <physiologicalReaction direction="left-to-right" evidence="2">
        <dbReference type="Rhea" id="RHEA:48433"/>
    </physiologicalReaction>
</comment>
<proteinExistence type="predicted"/>
<dbReference type="SUPFAM" id="SSF56112">
    <property type="entry name" value="Protein kinase-like (PK-like)"/>
    <property type="match status" value="1"/>
</dbReference>
<keyword evidence="3" id="KW-0418">Kinase</keyword>
<sequence length="138" mass="16226">MKVDESEAYMYDPAVFYGHHEYDLAISSMFPGFRQQFYDAYHALIPKAPGFEDRQRVYQLFHYLNHWNHFGGGYKSSSLSIMRNLASMLKKRLIEALVLPLFNYCDVVYSPNLKVELQQYLQRAQNACVSYICNLQTF</sequence>
<keyword evidence="3" id="KW-0808">Transferase</keyword>
<evidence type="ECO:0000256" key="2">
    <source>
        <dbReference type="ARBA" id="ARBA00048655"/>
    </source>
</evidence>
<dbReference type="EC" id="2.7.1.172" evidence="1"/>
<evidence type="ECO:0000313" key="3">
    <source>
        <dbReference type="EMBL" id="CAG6609576.1"/>
    </source>
</evidence>
<dbReference type="InterPro" id="IPR011009">
    <property type="entry name" value="Kinase-like_dom_sf"/>
</dbReference>
<dbReference type="EMBL" id="HBUF01015123">
    <property type="protein sequence ID" value="CAG6609576.1"/>
    <property type="molecule type" value="Transcribed_RNA"/>
</dbReference>
<dbReference type="PANTHER" id="PTHR12149:SF8">
    <property type="entry name" value="PROTEIN-RIBULOSAMINE 3-KINASE"/>
    <property type="match status" value="1"/>
</dbReference>
<evidence type="ECO:0000256" key="1">
    <source>
        <dbReference type="ARBA" id="ARBA00011961"/>
    </source>
</evidence>
<dbReference type="GO" id="GO:0016301">
    <property type="term" value="F:kinase activity"/>
    <property type="evidence" value="ECO:0007669"/>
    <property type="project" value="UniProtKB-KW"/>
</dbReference>